<dbReference type="GO" id="GO:0006508">
    <property type="term" value="P:proteolysis"/>
    <property type="evidence" value="ECO:0007669"/>
    <property type="project" value="InterPro"/>
</dbReference>
<dbReference type="InterPro" id="IPR001254">
    <property type="entry name" value="Trypsin_dom"/>
</dbReference>
<comment type="caution">
    <text evidence="3">The sequence shown here is derived from an EMBL/GenBank/DDBJ whole genome shotgun (WGS) entry which is preliminary data.</text>
</comment>
<dbReference type="PROSITE" id="PS00134">
    <property type="entry name" value="TRYPSIN_HIS"/>
    <property type="match status" value="1"/>
</dbReference>
<sequence>MRFVPFVVILAALMTVIASPAWAITNGSADGAGHPEVGAMLAAKAHGDGTWADCTGTLISPTVFLTAAHCGEKGQKTARVTFSSHYRQGDQVYTGRFEPDPRFDVKADPFDMAVVVFDAPVPGIKPAVLPEAGLLDRLKTDGSLAATRFTPVGYGSLNPNSGKHGSRYTYTDTRNLASISFKKLTGRWLQLSLKSSADGSTCFGDSGGPNFLGGATSHLLVATTISGDDDACKSTNFDYRLDSASAREFLGKYVTLP</sequence>
<dbReference type="PANTHER" id="PTHR24260:SF136">
    <property type="entry name" value="GH08193P-RELATED"/>
    <property type="match status" value="1"/>
</dbReference>
<protein>
    <recommendedName>
        <fullName evidence="2">Peptidase S1 domain-containing protein</fullName>
    </recommendedName>
</protein>
<evidence type="ECO:0000313" key="3">
    <source>
        <dbReference type="EMBL" id="GIG84112.1"/>
    </source>
</evidence>
<dbReference type="Proteomes" id="UP000630097">
    <property type="component" value="Unassembled WGS sequence"/>
</dbReference>
<dbReference type="InterPro" id="IPR018114">
    <property type="entry name" value="TRYPSIN_HIS"/>
</dbReference>
<feature type="chain" id="PRO_5035172680" description="Peptidase S1 domain-containing protein" evidence="1">
    <location>
        <begin position="24"/>
        <end position="257"/>
    </location>
</feature>
<dbReference type="InterPro" id="IPR051333">
    <property type="entry name" value="CLIP_Serine_Protease"/>
</dbReference>
<dbReference type="InterPro" id="IPR043504">
    <property type="entry name" value="Peptidase_S1_PA_chymotrypsin"/>
</dbReference>
<evidence type="ECO:0000259" key="2">
    <source>
        <dbReference type="PROSITE" id="PS50240"/>
    </source>
</evidence>
<dbReference type="GO" id="GO:0004252">
    <property type="term" value="F:serine-type endopeptidase activity"/>
    <property type="evidence" value="ECO:0007669"/>
    <property type="project" value="InterPro"/>
</dbReference>
<proteinExistence type="predicted"/>
<reference evidence="3 4" key="1">
    <citation type="submission" date="2021-01" db="EMBL/GenBank/DDBJ databases">
        <title>Whole genome shotgun sequence of Planotetraspora kaengkrachanensis NBRC 104272.</title>
        <authorList>
            <person name="Komaki H."/>
            <person name="Tamura T."/>
        </authorList>
    </citation>
    <scope>NUCLEOTIDE SEQUENCE [LARGE SCALE GENOMIC DNA]</scope>
    <source>
        <strain evidence="3 4">NBRC 104272</strain>
    </source>
</reference>
<dbReference type="RefSeq" id="WP_203887396.1">
    <property type="nucleotide sequence ID" value="NZ_BAABHH010000032.1"/>
</dbReference>
<dbReference type="Pfam" id="PF00089">
    <property type="entry name" value="Trypsin"/>
    <property type="match status" value="1"/>
</dbReference>
<dbReference type="PANTHER" id="PTHR24260">
    <property type="match status" value="1"/>
</dbReference>
<gene>
    <name evidence="3" type="ORF">Pka01_72390</name>
</gene>
<dbReference type="InterPro" id="IPR009003">
    <property type="entry name" value="Peptidase_S1_PA"/>
</dbReference>
<organism evidence="3 4">
    <name type="scientific">Planotetraspora kaengkrachanensis</name>
    <dbReference type="NCBI Taxonomy" id="575193"/>
    <lineage>
        <taxon>Bacteria</taxon>
        <taxon>Bacillati</taxon>
        <taxon>Actinomycetota</taxon>
        <taxon>Actinomycetes</taxon>
        <taxon>Streptosporangiales</taxon>
        <taxon>Streptosporangiaceae</taxon>
        <taxon>Planotetraspora</taxon>
    </lineage>
</organism>
<feature type="domain" description="Peptidase S1" evidence="2">
    <location>
        <begin position="24"/>
        <end position="257"/>
    </location>
</feature>
<name>A0A8J3Q004_9ACTN</name>
<dbReference type="AlphaFoldDB" id="A0A8J3Q004"/>
<evidence type="ECO:0000256" key="1">
    <source>
        <dbReference type="SAM" id="SignalP"/>
    </source>
</evidence>
<evidence type="ECO:0000313" key="4">
    <source>
        <dbReference type="Proteomes" id="UP000630097"/>
    </source>
</evidence>
<dbReference type="SMART" id="SM00020">
    <property type="entry name" value="Tryp_SPc"/>
    <property type="match status" value="1"/>
</dbReference>
<keyword evidence="4" id="KW-1185">Reference proteome</keyword>
<feature type="signal peptide" evidence="1">
    <location>
        <begin position="1"/>
        <end position="23"/>
    </location>
</feature>
<dbReference type="Gene3D" id="2.40.10.10">
    <property type="entry name" value="Trypsin-like serine proteases"/>
    <property type="match status" value="1"/>
</dbReference>
<dbReference type="SUPFAM" id="SSF50494">
    <property type="entry name" value="Trypsin-like serine proteases"/>
    <property type="match status" value="1"/>
</dbReference>
<dbReference type="PRINTS" id="PR00722">
    <property type="entry name" value="CHYMOTRYPSIN"/>
</dbReference>
<accession>A0A8J3Q004</accession>
<dbReference type="PROSITE" id="PS50240">
    <property type="entry name" value="TRYPSIN_DOM"/>
    <property type="match status" value="1"/>
</dbReference>
<dbReference type="InterPro" id="IPR001314">
    <property type="entry name" value="Peptidase_S1A"/>
</dbReference>
<dbReference type="EMBL" id="BONV01000047">
    <property type="protein sequence ID" value="GIG84112.1"/>
    <property type="molecule type" value="Genomic_DNA"/>
</dbReference>
<keyword evidence="1" id="KW-0732">Signal</keyword>